<evidence type="ECO:0000259" key="6">
    <source>
        <dbReference type="PROSITE" id="PS50206"/>
    </source>
</evidence>
<proteinExistence type="predicted"/>
<dbReference type="CDD" id="cd20788">
    <property type="entry name" value="TBC1D23_C-like"/>
    <property type="match status" value="1"/>
</dbReference>
<evidence type="ECO:0000256" key="1">
    <source>
        <dbReference type="ARBA" id="ARBA00004601"/>
    </source>
</evidence>
<name>A0AAV2AHJ4_9ARAC</name>
<dbReference type="SMART" id="SM00164">
    <property type="entry name" value="TBC"/>
    <property type="match status" value="1"/>
</dbReference>
<evidence type="ECO:0000313" key="8">
    <source>
        <dbReference type="Proteomes" id="UP001497382"/>
    </source>
</evidence>
<evidence type="ECO:0000259" key="5">
    <source>
        <dbReference type="PROSITE" id="PS50086"/>
    </source>
</evidence>
<dbReference type="InterPro" id="IPR036873">
    <property type="entry name" value="Rhodanese-like_dom_sf"/>
</dbReference>
<dbReference type="Proteomes" id="UP001497382">
    <property type="component" value="Unassembled WGS sequence"/>
</dbReference>
<comment type="subcellular location">
    <subcellularLocation>
        <location evidence="1">Golgi apparatus</location>
        <location evidence="1">trans-Golgi network</location>
    </subcellularLocation>
</comment>
<organism evidence="7 8">
    <name type="scientific">Larinioides sclopetarius</name>
    <dbReference type="NCBI Taxonomy" id="280406"/>
    <lineage>
        <taxon>Eukaryota</taxon>
        <taxon>Metazoa</taxon>
        <taxon>Ecdysozoa</taxon>
        <taxon>Arthropoda</taxon>
        <taxon>Chelicerata</taxon>
        <taxon>Arachnida</taxon>
        <taxon>Araneae</taxon>
        <taxon>Araneomorphae</taxon>
        <taxon>Entelegynae</taxon>
        <taxon>Araneoidea</taxon>
        <taxon>Araneidae</taxon>
        <taxon>Larinioides</taxon>
    </lineage>
</organism>
<dbReference type="Pfam" id="PF19430">
    <property type="entry name" value="TBC1D23_C"/>
    <property type="match status" value="1"/>
</dbReference>
<dbReference type="SUPFAM" id="SSF52821">
    <property type="entry name" value="Rhodanese/Cell cycle control phosphatase"/>
    <property type="match status" value="1"/>
</dbReference>
<dbReference type="Gene3D" id="3.40.250.10">
    <property type="entry name" value="Rhodanese-like domain"/>
    <property type="match status" value="1"/>
</dbReference>
<dbReference type="Pfam" id="PF00581">
    <property type="entry name" value="Rhodanese"/>
    <property type="match status" value="1"/>
</dbReference>
<dbReference type="InterPro" id="IPR001763">
    <property type="entry name" value="Rhodanese-like_dom"/>
</dbReference>
<dbReference type="SUPFAM" id="SSF47923">
    <property type="entry name" value="Ypt/Rab-GAP domain of gyp1p"/>
    <property type="match status" value="1"/>
</dbReference>
<dbReference type="InterPro" id="IPR045799">
    <property type="entry name" value="TBC1D23_C"/>
</dbReference>
<dbReference type="Gene3D" id="1.10.472.80">
    <property type="entry name" value="Ypt/Rab-GAP domain of gyp1p, domain 3"/>
    <property type="match status" value="1"/>
</dbReference>
<dbReference type="GO" id="GO:0005802">
    <property type="term" value="C:trans-Golgi network"/>
    <property type="evidence" value="ECO:0007669"/>
    <property type="project" value="TreeGrafter"/>
</dbReference>
<feature type="domain" description="Rhodanese" evidence="6">
    <location>
        <begin position="326"/>
        <end position="435"/>
    </location>
</feature>
<reference evidence="7 8" key="1">
    <citation type="submission" date="2024-04" db="EMBL/GenBank/DDBJ databases">
        <authorList>
            <person name="Rising A."/>
            <person name="Reimegard J."/>
            <person name="Sonavane S."/>
            <person name="Akerstrom W."/>
            <person name="Nylinder S."/>
            <person name="Hedman E."/>
            <person name="Kallberg Y."/>
        </authorList>
    </citation>
    <scope>NUCLEOTIDE SEQUENCE [LARGE SCALE GENOMIC DNA]</scope>
</reference>
<dbReference type="EMBL" id="CAXIEN010000167">
    <property type="protein sequence ID" value="CAL1283385.1"/>
    <property type="molecule type" value="Genomic_DNA"/>
</dbReference>
<dbReference type="AlphaFoldDB" id="A0AAV2AHJ4"/>
<dbReference type="GO" id="GO:0005829">
    <property type="term" value="C:cytosol"/>
    <property type="evidence" value="ECO:0007669"/>
    <property type="project" value="GOC"/>
</dbReference>
<dbReference type="GO" id="GO:0099041">
    <property type="term" value="P:vesicle tethering to Golgi"/>
    <property type="evidence" value="ECO:0007669"/>
    <property type="project" value="TreeGrafter"/>
</dbReference>
<dbReference type="PANTHER" id="PTHR13297:SF5">
    <property type="entry name" value="TBC1 DOMAIN FAMILY MEMBER 23"/>
    <property type="match status" value="1"/>
</dbReference>
<evidence type="ECO:0000256" key="3">
    <source>
        <dbReference type="ARBA" id="ARBA00022473"/>
    </source>
</evidence>
<evidence type="ECO:0000313" key="7">
    <source>
        <dbReference type="EMBL" id="CAL1283385.1"/>
    </source>
</evidence>
<dbReference type="Pfam" id="PF00566">
    <property type="entry name" value="RabGAP-TBC"/>
    <property type="match status" value="1"/>
</dbReference>
<dbReference type="GO" id="GO:0042147">
    <property type="term" value="P:retrograde transport, endosome to Golgi"/>
    <property type="evidence" value="ECO:0007669"/>
    <property type="project" value="InterPro"/>
</dbReference>
<dbReference type="InterPro" id="IPR035969">
    <property type="entry name" value="Rab-GAP_TBC_sf"/>
</dbReference>
<evidence type="ECO:0000256" key="2">
    <source>
        <dbReference type="ARBA" id="ARBA00014207"/>
    </source>
</evidence>
<dbReference type="InterPro" id="IPR000195">
    <property type="entry name" value="Rab-GAP-TBC_dom"/>
</dbReference>
<dbReference type="PANTHER" id="PTHR13297">
    <property type="entry name" value="TBC1 DOMAIN FAMILY MEMBER 23-RELATED"/>
    <property type="match status" value="1"/>
</dbReference>
<accession>A0AAV2AHJ4</accession>
<evidence type="ECO:0000256" key="4">
    <source>
        <dbReference type="ARBA" id="ARBA00023034"/>
    </source>
</evidence>
<comment type="caution">
    <text evidence="7">The sequence shown here is derived from an EMBL/GenBank/DDBJ whole genome shotgun (WGS) entry which is preliminary data.</text>
</comment>
<feature type="domain" description="Rab-GAP TBC" evidence="5">
    <location>
        <begin position="37"/>
        <end position="214"/>
    </location>
</feature>
<keyword evidence="8" id="KW-1185">Reference proteome</keyword>
<dbReference type="PROSITE" id="PS50206">
    <property type="entry name" value="RHODANESE_3"/>
    <property type="match status" value="1"/>
</dbReference>
<keyword evidence="3" id="KW-0217">Developmental protein</keyword>
<dbReference type="PROSITE" id="PS50086">
    <property type="entry name" value="TBC_RABGAP"/>
    <property type="match status" value="1"/>
</dbReference>
<keyword evidence="4" id="KW-0333">Golgi apparatus</keyword>
<protein>
    <recommendedName>
        <fullName evidence="2">TBC1 domain family member 23</fullName>
    </recommendedName>
</protein>
<gene>
    <name evidence="7" type="ORF">LARSCL_LOCUS12573</name>
</gene>
<sequence length="796" mass="90585">MASPEEEYDTSWVSDLKQVLLSECKVDSIRKVCRGKPVPDTLRAEIWQICLDINPKNEEPWDEIFDLPEQPIIRKDCQSLVDRLGNEEEDKVSVLCDIESVITRYCRQSGYDYDSNWVHLLEPLLALRLPKTKLYSYFCSIHTRFLPKNCAKESSPFHLLRLLLLYHEPELCSFLDTKKITPEAYAESWFGSLFSSTCCLKVIQNMWDIYFQAGDPFLVFYLALVIVINAKEQLLEMRDADKKSIIEELSSMPCRLEAEDVEDFCTVAFHYISCTPPSYTKECHLIIFEGKPPADDGALLSQALCLPVSVHDLVSRNNTKEDRNIKYFVVDCRPANQYNSGHLSTAFHLDASLMLREPAAFGTAVEALFAAKKQANVVGSVAAGEHICFMGSGREEEDLYVHMVVASFLQKHQHYISLSQGGYEALHKITPSSDINVVLASHCMKSCLVCVSQNQNTVNGETHEKEVSIFDQLATVVKSRSNIVKERLVEYITNPQTEEARHVSSNDRLGKRYRGMAPVFSIGDDEDPDRYTESDEDSSFEEVNIQTWLKKPGVIGTFGCEEIRDIHLRYPGHLIVTETHLYILRTNRQKKGYAHIVAAHPLTSIVKITSKRKCPEWITFAYGLMLLEQAKLFHKQMCLSTSCDYSKGWLRNFKNHHGIRQLPMCGERGSADHKFSDEFTEIVKGENLTPDEIYNANETSSFWCYLPNKSMYVADAKVPSGMKYTKDRLMVFACTNASGMHKLNLLVFGKYATNRHIEDDGIVVQSRDHLFIPKAGDATSLIKYRIYAIGEQSSER</sequence>
<dbReference type="InterPro" id="IPR039755">
    <property type="entry name" value="TBC1D23"/>
</dbReference>